<dbReference type="Gene3D" id="3.30.470.20">
    <property type="entry name" value="ATP-grasp fold, B domain"/>
    <property type="match status" value="1"/>
</dbReference>
<keyword evidence="7" id="KW-1185">Reference proteome</keyword>
<name>A0ABV9DXK4_9ACTN</name>
<proteinExistence type="predicted"/>
<evidence type="ECO:0000256" key="4">
    <source>
        <dbReference type="PROSITE-ProRule" id="PRU00409"/>
    </source>
</evidence>
<evidence type="ECO:0000256" key="2">
    <source>
        <dbReference type="ARBA" id="ARBA00022741"/>
    </source>
</evidence>
<organism evidence="6 7">
    <name type="scientific">Nocardiopsis mangrovi</name>
    <dbReference type="NCBI Taxonomy" id="1179818"/>
    <lineage>
        <taxon>Bacteria</taxon>
        <taxon>Bacillati</taxon>
        <taxon>Actinomycetota</taxon>
        <taxon>Actinomycetes</taxon>
        <taxon>Streptosporangiales</taxon>
        <taxon>Nocardiopsidaceae</taxon>
        <taxon>Nocardiopsis</taxon>
    </lineage>
</organism>
<dbReference type="Proteomes" id="UP001595923">
    <property type="component" value="Unassembled WGS sequence"/>
</dbReference>
<sequence length="437" mass="49013">MRQPESNVFVLGLDEHNRAVLDGLPRASEYRFHPLLDMDRLQGPRIDLPDLLDAARARLDAFEGTVDAIIGFWDFPVSALVPILCAERGLPASSLRSVVTCEHKYWSRLEQAAVIDEVPGFAAVRFSAERPPGHLRYPLWLKPVKSFSSILAFRVTDDEQFRDALAQIRDGSGRLGEPFEFVLDRVDLPDEIARVGGSACLAEEEGRGRQVTVEGYVWRGEPVVYGIVDSLHYPGTSCFLRYQYPSSLPAAVQGRLADLSRRVIRRIGLDSVTFNIEFFWDDETGDIRLLEVNPRHSQSHARMLSHVDGAPNHEPQIRLALGREPELTHGAGEYAVAAKWFLRRFTDGIVRSVPTAEDVERMEREIPGTNVKIAVKEGDLLSDLHGQDSYSYELAQVFVAADDTEELQRTYDRCVARLPFEIDDVAGGPECAQRTTE</sequence>
<dbReference type="PROSITE" id="PS50975">
    <property type="entry name" value="ATP_GRASP"/>
    <property type="match status" value="1"/>
</dbReference>
<protein>
    <submittedName>
        <fullName evidence="6">Acetyl-CoA carboxylase biotin carboxylase subunit family protein</fullName>
    </submittedName>
</protein>
<comment type="caution">
    <text evidence="6">The sequence shown here is derived from an EMBL/GenBank/DDBJ whole genome shotgun (WGS) entry which is preliminary data.</text>
</comment>
<dbReference type="InterPro" id="IPR011761">
    <property type="entry name" value="ATP-grasp"/>
</dbReference>
<dbReference type="PANTHER" id="PTHR43585:SF2">
    <property type="entry name" value="ATP-GRASP ENZYME FSQD"/>
    <property type="match status" value="1"/>
</dbReference>
<evidence type="ECO:0000256" key="3">
    <source>
        <dbReference type="ARBA" id="ARBA00022840"/>
    </source>
</evidence>
<dbReference type="EMBL" id="JBHSFQ010000012">
    <property type="protein sequence ID" value="MFC4563064.1"/>
    <property type="molecule type" value="Genomic_DNA"/>
</dbReference>
<evidence type="ECO:0000313" key="7">
    <source>
        <dbReference type="Proteomes" id="UP001595923"/>
    </source>
</evidence>
<reference evidence="7" key="1">
    <citation type="journal article" date="2019" name="Int. J. Syst. Evol. Microbiol.">
        <title>The Global Catalogue of Microorganisms (GCM) 10K type strain sequencing project: providing services to taxonomists for standard genome sequencing and annotation.</title>
        <authorList>
            <consortium name="The Broad Institute Genomics Platform"/>
            <consortium name="The Broad Institute Genome Sequencing Center for Infectious Disease"/>
            <person name="Wu L."/>
            <person name="Ma J."/>
        </authorList>
    </citation>
    <scope>NUCLEOTIDE SEQUENCE [LARGE SCALE GENOMIC DNA]</scope>
    <source>
        <strain evidence="7">XZYJ18</strain>
    </source>
</reference>
<evidence type="ECO:0000313" key="6">
    <source>
        <dbReference type="EMBL" id="MFC4563064.1"/>
    </source>
</evidence>
<dbReference type="SUPFAM" id="SSF56059">
    <property type="entry name" value="Glutathione synthetase ATP-binding domain-like"/>
    <property type="match status" value="1"/>
</dbReference>
<evidence type="ECO:0000256" key="1">
    <source>
        <dbReference type="ARBA" id="ARBA00022598"/>
    </source>
</evidence>
<dbReference type="RefSeq" id="WP_378574830.1">
    <property type="nucleotide sequence ID" value="NZ_JBHSFQ010000012.1"/>
</dbReference>
<keyword evidence="3 4" id="KW-0067">ATP-binding</keyword>
<accession>A0ABV9DXK4</accession>
<gene>
    <name evidence="6" type="ORF">ACFO4E_14460</name>
</gene>
<feature type="domain" description="ATP-grasp" evidence="5">
    <location>
        <begin position="107"/>
        <end position="321"/>
    </location>
</feature>
<keyword evidence="1" id="KW-0436">Ligase</keyword>
<evidence type="ECO:0000259" key="5">
    <source>
        <dbReference type="PROSITE" id="PS50975"/>
    </source>
</evidence>
<keyword evidence="2 4" id="KW-0547">Nucleotide-binding</keyword>
<dbReference type="PANTHER" id="PTHR43585">
    <property type="entry name" value="FUMIPYRROLE BIOSYNTHESIS PROTEIN C"/>
    <property type="match status" value="1"/>
</dbReference>
<dbReference type="InterPro" id="IPR052032">
    <property type="entry name" value="ATP-dep_AA_Ligase"/>
</dbReference>
<dbReference type="Pfam" id="PF13535">
    <property type="entry name" value="ATP-grasp_4"/>
    <property type="match status" value="1"/>
</dbReference>